<keyword evidence="1" id="KW-1133">Transmembrane helix</keyword>
<sequence>MGVTVDTLEKGMQGADGKTSHKLSMYSTSHIVHNYAVAIFLLANVIIFIWGKALVVGDLHAMVTITPPKFLDVRPGELDVIVKQFTFISVFRLARDAGQIGVAVVIFAVTGVWGFLKVVLSGVCWFVPMKAFHREWLLWINDQLGKFSYVFLFLIVIGCTAFTLDRELIAGDILKILGNQNLPGFLKLLPLDEVLVHVKTAMDTSAGLYLYIIGGVMSIIITQHITTVHFKREGYFKSTSQGTSTQIHKALLVPVILVGSFLSFSLFVYGMTLPIFTLHYGGMLGFMLTGNLSTYNSSLNLIGNYSDTSSREFSLVSVGTRLPAVAYNPFDVGPCVLAMFYFWFCVVSPLMRSISIAFTWTTFGFKFSTRVRTCALITTQYLGAWAASEVVLLGFGMATGLLLPSVIRYMLHVEFPKRSPDLARLMLETCAEFAGFTGTPECMELSVDFHKGYWVLVAASVMGLASVVASSLILRRHLKLTDHTPAQQPQSA</sequence>
<protein>
    <recommendedName>
        <fullName evidence="3">Transmembrane protein</fullName>
    </recommendedName>
</protein>
<dbReference type="PANTHER" id="PTHR34730">
    <property type="entry name" value="UNNAMED PRODUCT"/>
    <property type="match status" value="1"/>
</dbReference>
<gene>
    <name evidence="2" type="ORF">QSP1433_LOCUS2855</name>
</gene>
<accession>A0A7S2RFE6</accession>
<name>A0A7S2RFE6_9STRA</name>
<feature type="transmembrane region" description="Helical" evidence="1">
    <location>
        <begin position="100"/>
        <end position="127"/>
    </location>
</feature>
<feature type="transmembrane region" description="Helical" evidence="1">
    <location>
        <begin position="340"/>
        <end position="360"/>
    </location>
</feature>
<evidence type="ECO:0000256" key="1">
    <source>
        <dbReference type="SAM" id="Phobius"/>
    </source>
</evidence>
<feature type="transmembrane region" description="Helical" evidence="1">
    <location>
        <begin position="208"/>
        <end position="230"/>
    </location>
</feature>
<feature type="transmembrane region" description="Helical" evidence="1">
    <location>
        <begin position="147"/>
        <end position="164"/>
    </location>
</feature>
<evidence type="ECO:0008006" key="3">
    <source>
        <dbReference type="Google" id="ProtNLM"/>
    </source>
</evidence>
<proteinExistence type="predicted"/>
<feature type="transmembrane region" description="Helical" evidence="1">
    <location>
        <begin position="453"/>
        <end position="474"/>
    </location>
</feature>
<feature type="transmembrane region" description="Helical" evidence="1">
    <location>
        <begin position="251"/>
        <end position="276"/>
    </location>
</feature>
<dbReference type="EMBL" id="HBHK01004759">
    <property type="protein sequence ID" value="CAD9669535.1"/>
    <property type="molecule type" value="Transcribed_RNA"/>
</dbReference>
<organism evidence="2">
    <name type="scientific">Mucochytrium quahogii</name>
    <dbReference type="NCBI Taxonomy" id="96639"/>
    <lineage>
        <taxon>Eukaryota</taxon>
        <taxon>Sar</taxon>
        <taxon>Stramenopiles</taxon>
        <taxon>Bigyra</taxon>
        <taxon>Labyrinthulomycetes</taxon>
        <taxon>Thraustochytrida</taxon>
        <taxon>Thraustochytriidae</taxon>
        <taxon>Mucochytrium</taxon>
    </lineage>
</organism>
<keyword evidence="1" id="KW-0472">Membrane</keyword>
<keyword evidence="1" id="KW-0812">Transmembrane</keyword>
<dbReference type="PANTHER" id="PTHR34730:SF1">
    <property type="entry name" value="PARAQUAT-INDUCIBLE PROTEIN A"/>
    <property type="match status" value="1"/>
</dbReference>
<reference evidence="2" key="1">
    <citation type="submission" date="2021-01" db="EMBL/GenBank/DDBJ databases">
        <authorList>
            <person name="Corre E."/>
            <person name="Pelletier E."/>
            <person name="Niang G."/>
            <person name="Scheremetjew M."/>
            <person name="Finn R."/>
            <person name="Kale V."/>
            <person name="Holt S."/>
            <person name="Cochrane G."/>
            <person name="Meng A."/>
            <person name="Brown T."/>
            <person name="Cohen L."/>
        </authorList>
    </citation>
    <scope>NUCLEOTIDE SEQUENCE</scope>
    <source>
        <strain evidence="2">NY070348D</strain>
    </source>
</reference>
<feature type="transmembrane region" description="Helical" evidence="1">
    <location>
        <begin position="381"/>
        <end position="407"/>
    </location>
</feature>
<evidence type="ECO:0000313" key="2">
    <source>
        <dbReference type="EMBL" id="CAD9669535.1"/>
    </source>
</evidence>
<feature type="transmembrane region" description="Helical" evidence="1">
    <location>
        <begin position="31"/>
        <end position="50"/>
    </location>
</feature>
<dbReference type="AlphaFoldDB" id="A0A7S2RFE6"/>